<comment type="subcellular location">
    <subcellularLocation>
        <location evidence="4">Peroxisome membrane</location>
    </subcellularLocation>
</comment>
<accession>A0A6A6JKA1</accession>
<feature type="region of interest" description="Disordered" evidence="5">
    <location>
        <begin position="1"/>
        <end position="35"/>
    </location>
</feature>
<dbReference type="GO" id="GO:0016559">
    <property type="term" value="P:peroxisome fission"/>
    <property type="evidence" value="ECO:0007669"/>
    <property type="project" value="InterPro"/>
</dbReference>
<evidence type="ECO:0000256" key="2">
    <source>
        <dbReference type="ARBA" id="ARBA00023136"/>
    </source>
</evidence>
<dbReference type="OrthoDB" id="10005898at2759"/>
<evidence type="ECO:0000256" key="3">
    <source>
        <dbReference type="ARBA" id="ARBA00023140"/>
    </source>
</evidence>
<keyword evidence="3" id="KW-0576">Peroxisome</keyword>
<dbReference type="GeneID" id="54555542"/>
<evidence type="ECO:0000313" key="6">
    <source>
        <dbReference type="EMBL" id="KAF2277080.1"/>
    </source>
</evidence>
<dbReference type="Proteomes" id="UP000800097">
    <property type="component" value="Unassembled WGS sequence"/>
</dbReference>
<keyword evidence="7" id="KW-1185">Reference proteome</keyword>
<evidence type="ECO:0000256" key="1">
    <source>
        <dbReference type="ARBA" id="ARBA00022593"/>
    </source>
</evidence>
<evidence type="ECO:0000256" key="4">
    <source>
        <dbReference type="ARBA" id="ARBA00046271"/>
    </source>
</evidence>
<keyword evidence="1" id="KW-0962">Peroxisome biogenesis</keyword>
<dbReference type="GO" id="GO:0005778">
    <property type="term" value="C:peroxisomal membrane"/>
    <property type="evidence" value="ECO:0007669"/>
    <property type="project" value="UniProtKB-SubCell"/>
</dbReference>
<dbReference type="PANTHER" id="PTHR12652:SF25">
    <property type="entry name" value="MICROBODY (PEROXISOME) PROLIFERATION PROTEIN PEROXIN 11C (EUROFUNG)"/>
    <property type="match status" value="1"/>
</dbReference>
<organism evidence="6 7">
    <name type="scientific">Westerdykella ornata</name>
    <dbReference type="NCBI Taxonomy" id="318751"/>
    <lineage>
        <taxon>Eukaryota</taxon>
        <taxon>Fungi</taxon>
        <taxon>Dikarya</taxon>
        <taxon>Ascomycota</taxon>
        <taxon>Pezizomycotina</taxon>
        <taxon>Dothideomycetes</taxon>
        <taxon>Pleosporomycetidae</taxon>
        <taxon>Pleosporales</taxon>
        <taxon>Sporormiaceae</taxon>
        <taxon>Westerdykella</taxon>
    </lineage>
</organism>
<sequence>MVDSTVEPGAPSAEAANEAVEMTAPPKGVSRPNGVASAAKQMDSAILRLNKLFASPGGLSAFLSTFNYTLYLLAYLESSHSLAQLAHKLLSLVRSRSAKPPTVSRASDPTAVPPIAALAGLISRARTTLRLFGLLPLYAWLKTLIAGPKSGADPVLHRIALTQCLSYVAYQALENVSVLADNGIVSKKFIALINRGDATTGRLYLWAYRAWLSGVSCDFLRLAREAQLENRRRANRQQMIDEGKAVAVYADEDRKFDSKWWTDFMIAAAWFPMAVHFSSSTGGIPGWNLGWMGLCGLVAGSSRARGLWRATLHP</sequence>
<dbReference type="PANTHER" id="PTHR12652">
    <property type="entry name" value="PEROXISOMAL BIOGENESIS FACTOR 11"/>
    <property type="match status" value="1"/>
</dbReference>
<proteinExistence type="predicted"/>
<dbReference type="EMBL" id="ML986491">
    <property type="protein sequence ID" value="KAF2277080.1"/>
    <property type="molecule type" value="Genomic_DNA"/>
</dbReference>
<dbReference type="AlphaFoldDB" id="A0A6A6JKA1"/>
<name>A0A6A6JKA1_WESOR</name>
<keyword evidence="2" id="KW-0472">Membrane</keyword>
<reference evidence="6" key="1">
    <citation type="journal article" date="2020" name="Stud. Mycol.">
        <title>101 Dothideomycetes genomes: a test case for predicting lifestyles and emergence of pathogens.</title>
        <authorList>
            <person name="Haridas S."/>
            <person name="Albert R."/>
            <person name="Binder M."/>
            <person name="Bloem J."/>
            <person name="Labutti K."/>
            <person name="Salamov A."/>
            <person name="Andreopoulos B."/>
            <person name="Baker S."/>
            <person name="Barry K."/>
            <person name="Bills G."/>
            <person name="Bluhm B."/>
            <person name="Cannon C."/>
            <person name="Castanera R."/>
            <person name="Culley D."/>
            <person name="Daum C."/>
            <person name="Ezra D."/>
            <person name="Gonzalez J."/>
            <person name="Henrissat B."/>
            <person name="Kuo A."/>
            <person name="Liang C."/>
            <person name="Lipzen A."/>
            <person name="Lutzoni F."/>
            <person name="Magnuson J."/>
            <person name="Mondo S."/>
            <person name="Nolan M."/>
            <person name="Ohm R."/>
            <person name="Pangilinan J."/>
            <person name="Park H.-J."/>
            <person name="Ramirez L."/>
            <person name="Alfaro M."/>
            <person name="Sun H."/>
            <person name="Tritt A."/>
            <person name="Yoshinaga Y."/>
            <person name="Zwiers L.-H."/>
            <person name="Turgeon B."/>
            <person name="Goodwin S."/>
            <person name="Spatafora J."/>
            <person name="Crous P."/>
            <person name="Grigoriev I."/>
        </authorList>
    </citation>
    <scope>NUCLEOTIDE SEQUENCE</scope>
    <source>
        <strain evidence="6">CBS 379.55</strain>
    </source>
</reference>
<dbReference type="InterPro" id="IPR008733">
    <property type="entry name" value="PEX11"/>
</dbReference>
<dbReference type="Pfam" id="PF05648">
    <property type="entry name" value="PEX11"/>
    <property type="match status" value="1"/>
</dbReference>
<evidence type="ECO:0000313" key="7">
    <source>
        <dbReference type="Proteomes" id="UP000800097"/>
    </source>
</evidence>
<evidence type="ECO:0008006" key="8">
    <source>
        <dbReference type="Google" id="ProtNLM"/>
    </source>
</evidence>
<gene>
    <name evidence="6" type="ORF">EI97DRAFT_493609</name>
</gene>
<dbReference type="RefSeq" id="XP_033654619.1">
    <property type="nucleotide sequence ID" value="XM_033802367.1"/>
</dbReference>
<protein>
    <recommendedName>
        <fullName evidence="8">Peroxin 11C</fullName>
    </recommendedName>
</protein>
<evidence type="ECO:0000256" key="5">
    <source>
        <dbReference type="SAM" id="MobiDB-lite"/>
    </source>
</evidence>